<dbReference type="EMBL" id="JARVKM010000023">
    <property type="protein sequence ID" value="KAK9777065.1"/>
    <property type="molecule type" value="Genomic_DNA"/>
</dbReference>
<comment type="similarity">
    <text evidence="1">Belongs to the group II decarboxylase family.</text>
</comment>
<comment type="caution">
    <text evidence="3">The sequence shown here is derived from an EMBL/GenBank/DDBJ whole genome shotgun (WGS) entry which is preliminary data.</text>
</comment>
<gene>
    <name evidence="3" type="ORF">SCAR479_06133</name>
</gene>
<dbReference type="InterPro" id="IPR051151">
    <property type="entry name" value="Group_II_Decarboxylase"/>
</dbReference>
<keyword evidence="2" id="KW-0456">Lyase</keyword>
<keyword evidence="2" id="KW-0210">Decarboxylase</keyword>
<dbReference type="PANTHER" id="PTHR46101">
    <property type="match status" value="1"/>
</dbReference>
<proteinExistence type="inferred from homology"/>
<accession>A0ABR2XTQ0</accession>
<dbReference type="InterPro" id="IPR015424">
    <property type="entry name" value="PyrdxlP-dep_Trfase"/>
</dbReference>
<evidence type="ECO:0000256" key="1">
    <source>
        <dbReference type="ARBA" id="ARBA00009533"/>
    </source>
</evidence>
<dbReference type="Gene3D" id="3.40.640.10">
    <property type="entry name" value="Type I PLP-dependent aspartate aminotransferase-like (Major domain)"/>
    <property type="match status" value="2"/>
</dbReference>
<sequence>MSGTVELESAEERTVSPIISSFLASKTRWLDEPTLNGWKVDPSKALHLEDTARLYTHWTSLSEGPFSSNVDPLWLDTGNVLRDAGLPWYTINLNMPEEMDRSWPFHFKSFERHVVLAKAARVGYHDQVTGYVAPWLETNLYGIRSLQHELRRRFPERKPLLVSGAIEDELVQSAAQFFGLEAVRIGPDWDDVLDVLRQRTAGNRPIIFIATLGGSDGQVDNFHIINRLCRELPVFLHVDASRTFDYITTVSAADRRRFHVPRLFLRHPFDNRKREPQREDDIAAATIVAGGANHVSPPYTAIMKPKTLGAHTAIKVEYVRGTDSTLCGSRDAIGPLWVYLQEVRFGPSGFRQIFGRCAQNRAVLVRLLTQNGIEVEAPASSLDLIIRNMRLTSSTASRWGIKTLAEGSYLLTMQPSVTKSCLESLARDLLRSGPQSLVQFKPAWIPSQEQTEYKQYTRVIEVVVDRFRKAGPRSGGYPVNMTTYTALGPVLGKFLPVTIPRPWVDARAEELLHTRKSSFGLTGHHSSFPACFTTGSTMGNRIGIHNALAQHPDAFVYFSSHTHYSVKKIVRDDDRLTRLWEHDKRPRAVQIAADHLGRIKPELLVARAMEDSQYCKSHSVGYEIILVCNIGTTFVGGRDDIVGLCQGLAMQGLEVAHIHVDGAFDLGFKADSVVLGPPSTTASQGGRPVVQGITLSHHKAHGIMVSGEVICYNPTGRLSPGAGQVDPRIVFETWLFQQMYTSSDLLRMREYCLDNSDRLRLALAEMKHPILYNDDCLITLLERLPPWLVEEFHLAPEGDWVHYVTMPHITPPAIDNFVGRIAEVDFHFKRTFELLEEPLKAVLGHSARLKRLRACDKSLLGEVEWLDKLRCNHGRSYSSQDDILRSYIYSAMSFAAVSTKNESVPVVVFLVGATAGRHLTRGPLLVAERRKQSWNMERLRAIGRRVVRYLAVSMDLTVTD</sequence>
<evidence type="ECO:0000313" key="3">
    <source>
        <dbReference type="EMBL" id="KAK9777065.1"/>
    </source>
</evidence>
<evidence type="ECO:0000256" key="2">
    <source>
        <dbReference type="ARBA" id="ARBA00022793"/>
    </source>
</evidence>
<dbReference type="SUPFAM" id="SSF53383">
    <property type="entry name" value="PLP-dependent transferases"/>
    <property type="match status" value="2"/>
</dbReference>
<evidence type="ECO:0000313" key="4">
    <source>
        <dbReference type="Proteomes" id="UP001465668"/>
    </source>
</evidence>
<organism evidence="3 4">
    <name type="scientific">Seiridium cardinale</name>
    <dbReference type="NCBI Taxonomy" id="138064"/>
    <lineage>
        <taxon>Eukaryota</taxon>
        <taxon>Fungi</taxon>
        <taxon>Dikarya</taxon>
        <taxon>Ascomycota</taxon>
        <taxon>Pezizomycotina</taxon>
        <taxon>Sordariomycetes</taxon>
        <taxon>Xylariomycetidae</taxon>
        <taxon>Amphisphaeriales</taxon>
        <taxon>Sporocadaceae</taxon>
        <taxon>Seiridium</taxon>
    </lineage>
</organism>
<name>A0ABR2XTQ0_9PEZI</name>
<keyword evidence="4" id="KW-1185">Reference proteome</keyword>
<dbReference type="InterPro" id="IPR015421">
    <property type="entry name" value="PyrdxlP-dep_Trfase_major"/>
</dbReference>
<dbReference type="Proteomes" id="UP001465668">
    <property type="component" value="Unassembled WGS sequence"/>
</dbReference>
<protein>
    <submittedName>
        <fullName evidence="3">Histidine decarboxylase</fullName>
    </submittedName>
</protein>
<reference evidence="3 4" key="1">
    <citation type="submission" date="2024-02" db="EMBL/GenBank/DDBJ databases">
        <title>First draft genome assembly of two strains of Seiridium cardinale.</title>
        <authorList>
            <person name="Emiliani G."/>
            <person name="Scali E."/>
        </authorList>
    </citation>
    <scope>NUCLEOTIDE SEQUENCE [LARGE SCALE GENOMIC DNA]</scope>
    <source>
        <strain evidence="3 4">BM-138-000479</strain>
    </source>
</reference>
<dbReference type="PANTHER" id="PTHR46101:SF2">
    <property type="entry name" value="SERINE DECARBOXYLASE"/>
    <property type="match status" value="1"/>
</dbReference>